<keyword evidence="3" id="KW-1185">Reference proteome</keyword>
<dbReference type="InterPro" id="IPR050135">
    <property type="entry name" value="dGTPase-like"/>
</dbReference>
<evidence type="ECO:0000313" key="3">
    <source>
        <dbReference type="Proteomes" id="UP000076967"/>
    </source>
</evidence>
<dbReference type="AlphaFoldDB" id="A0A162LU44"/>
<dbReference type="InterPro" id="IPR006674">
    <property type="entry name" value="HD_domain"/>
</dbReference>
<comment type="caution">
    <text evidence="2">The sequence shown here is derived from an EMBL/GenBank/DDBJ whole genome shotgun (WGS) entry which is preliminary data.</text>
</comment>
<gene>
    <name evidence="2" type="ORF">PGLA_18805</name>
</gene>
<evidence type="ECO:0000313" key="2">
    <source>
        <dbReference type="EMBL" id="OAB39767.1"/>
    </source>
</evidence>
<dbReference type="STRING" id="494026.PGLA_18805"/>
<organism evidence="2 3">
    <name type="scientific">Paenibacillus glacialis</name>
    <dbReference type="NCBI Taxonomy" id="494026"/>
    <lineage>
        <taxon>Bacteria</taxon>
        <taxon>Bacillati</taxon>
        <taxon>Bacillota</taxon>
        <taxon>Bacilli</taxon>
        <taxon>Bacillales</taxon>
        <taxon>Paenibacillaceae</taxon>
        <taxon>Paenibacillus</taxon>
    </lineage>
</organism>
<dbReference type="EMBL" id="LVJH01000042">
    <property type="protein sequence ID" value="OAB39767.1"/>
    <property type="molecule type" value="Genomic_DNA"/>
</dbReference>
<name>A0A162LU44_9BACL</name>
<dbReference type="Proteomes" id="UP000076967">
    <property type="component" value="Unassembled WGS sequence"/>
</dbReference>
<accession>A0A162LU44</accession>
<evidence type="ECO:0000259" key="1">
    <source>
        <dbReference type="SMART" id="SM00471"/>
    </source>
</evidence>
<dbReference type="CDD" id="cd00077">
    <property type="entry name" value="HDc"/>
    <property type="match status" value="1"/>
</dbReference>
<protein>
    <recommendedName>
        <fullName evidence="1">HD/PDEase domain-containing protein</fullName>
    </recommendedName>
</protein>
<dbReference type="PANTHER" id="PTHR11373:SF4">
    <property type="entry name" value="DEOXYNUCLEOSIDE TRIPHOSPHATE TRIPHOSPHOHYDROLASE SAMHD1"/>
    <property type="match status" value="1"/>
</dbReference>
<dbReference type="SMART" id="SM00471">
    <property type="entry name" value="HDc"/>
    <property type="match status" value="1"/>
</dbReference>
<dbReference type="GO" id="GO:0006203">
    <property type="term" value="P:dGTP catabolic process"/>
    <property type="evidence" value="ECO:0007669"/>
    <property type="project" value="TreeGrafter"/>
</dbReference>
<dbReference type="SUPFAM" id="SSF109604">
    <property type="entry name" value="HD-domain/PDEase-like"/>
    <property type="match status" value="1"/>
</dbReference>
<proteinExistence type="predicted"/>
<reference evidence="2 3" key="1">
    <citation type="submission" date="2016-03" db="EMBL/GenBank/DDBJ databases">
        <title>Draft genome sequence of Paenibacillus glacialis DSM 22343.</title>
        <authorList>
            <person name="Shin S.-K."/>
            <person name="Yi H."/>
        </authorList>
    </citation>
    <scope>NUCLEOTIDE SEQUENCE [LARGE SCALE GENOMIC DNA]</scope>
    <source>
        <strain evidence="2 3">DSM 22343</strain>
    </source>
</reference>
<dbReference type="GO" id="GO:0008832">
    <property type="term" value="F:dGTPase activity"/>
    <property type="evidence" value="ECO:0007669"/>
    <property type="project" value="TreeGrafter"/>
</dbReference>
<feature type="domain" description="HD/PDEase" evidence="1">
    <location>
        <begin position="77"/>
        <end position="273"/>
    </location>
</feature>
<dbReference type="Gene3D" id="1.10.3210.10">
    <property type="entry name" value="Hypothetical protein af1432"/>
    <property type="match status" value="1"/>
</dbReference>
<dbReference type="PANTHER" id="PTHR11373">
    <property type="entry name" value="DEOXYNUCLEOSIDE TRIPHOSPHATE TRIPHOSPHOHYDROLASE"/>
    <property type="match status" value="1"/>
</dbReference>
<sequence>MVFGIVIHTNILSEGKRLSELNTGYIAQLMGGNELWEPLWGLTTSLTEIESCLLKSSPVRRLQFIHHSGSSYINTHHVTTRLQHTIGVFSLVAYYCPDWYELRVAALLHDIGHCPFSHVLEQIEGCDHHKRTYELLYSTEISGILIKYGFDPRVILDLIEGNITSPLRNKDNKIHLDHLDSWVRSAQITGLLKSSTVLLSRLELDGNYISTDAETAETLLQFIISEAKFHCSGDNLGPSTILKYLVAQLIEQNVVSVESICEMTDASLESLLLRCELTQGEARRLFYSPHEILVTRTKPKVSSNTNIVTLNKLYLSEPLITNERMPVNALPSYTILGELSSVLGTYYVYWDE</sequence>
<dbReference type="InterPro" id="IPR003607">
    <property type="entry name" value="HD/PDEase_dom"/>
</dbReference>
<dbReference type="Pfam" id="PF01966">
    <property type="entry name" value="HD"/>
    <property type="match status" value="1"/>
</dbReference>